<dbReference type="RefSeq" id="WP_085169980.1">
    <property type="nucleotide sequence ID" value="NZ_FXAE01000011.1"/>
</dbReference>
<dbReference type="InterPro" id="IPR046953">
    <property type="entry name" value="Spore_GerAC-like_C"/>
</dbReference>
<dbReference type="EMBL" id="FXAE01000011">
    <property type="protein sequence ID" value="SMF15283.1"/>
    <property type="molecule type" value="Genomic_DNA"/>
</dbReference>
<dbReference type="NCBIfam" id="TIGR02887">
    <property type="entry name" value="spore_ger_x_C"/>
    <property type="match status" value="1"/>
</dbReference>
<keyword evidence="6" id="KW-0564">Palmitate</keyword>
<feature type="signal peptide" evidence="8">
    <location>
        <begin position="1"/>
        <end position="21"/>
    </location>
</feature>
<dbReference type="Pfam" id="PF25198">
    <property type="entry name" value="Spore_GerAC_N"/>
    <property type="match status" value="1"/>
</dbReference>
<dbReference type="PANTHER" id="PTHR35789:SF1">
    <property type="entry name" value="SPORE GERMINATION PROTEIN B3"/>
    <property type="match status" value="1"/>
</dbReference>
<comment type="caution">
    <text evidence="11">The sequence shown here is derived from an EMBL/GenBank/DDBJ whole genome shotgun (WGS) entry which is preliminary data.</text>
</comment>
<comment type="similarity">
    <text evidence="2">Belongs to the GerABKC lipoprotein family.</text>
</comment>
<evidence type="ECO:0000256" key="7">
    <source>
        <dbReference type="ARBA" id="ARBA00023288"/>
    </source>
</evidence>
<evidence type="ECO:0000256" key="6">
    <source>
        <dbReference type="ARBA" id="ARBA00023139"/>
    </source>
</evidence>
<accession>A0ABY1LVV0</accession>
<name>A0ABY1LVV0_9BACL</name>
<feature type="domain" description="Spore germination GerAC-like C-terminal" evidence="9">
    <location>
        <begin position="227"/>
        <end position="392"/>
    </location>
</feature>
<dbReference type="PROSITE" id="PS51257">
    <property type="entry name" value="PROKAR_LIPOPROTEIN"/>
    <property type="match status" value="1"/>
</dbReference>
<evidence type="ECO:0000313" key="11">
    <source>
        <dbReference type="EMBL" id="SMF15283.1"/>
    </source>
</evidence>
<reference evidence="11 12" key="1">
    <citation type="submission" date="2017-04" db="EMBL/GenBank/DDBJ databases">
        <authorList>
            <person name="Varghese N."/>
            <person name="Submissions S."/>
        </authorList>
    </citation>
    <scope>NUCLEOTIDE SEQUENCE [LARGE SCALE GENOMIC DNA]</scope>
    <source>
        <strain evidence="11 12">J12</strain>
    </source>
</reference>
<dbReference type="InterPro" id="IPR008844">
    <property type="entry name" value="Spore_GerAC-like"/>
</dbReference>
<dbReference type="Gene3D" id="3.30.300.210">
    <property type="entry name" value="Nutrient germinant receptor protein C, domain 3"/>
    <property type="match status" value="1"/>
</dbReference>
<protein>
    <submittedName>
        <fullName evidence="11">Spore germination protein KC</fullName>
    </submittedName>
</protein>
<evidence type="ECO:0000256" key="4">
    <source>
        <dbReference type="ARBA" id="ARBA00022729"/>
    </source>
</evidence>
<keyword evidence="5" id="KW-0472">Membrane</keyword>
<dbReference type="PANTHER" id="PTHR35789">
    <property type="entry name" value="SPORE GERMINATION PROTEIN B3"/>
    <property type="match status" value="1"/>
</dbReference>
<organism evidence="11 12">
    <name type="scientific">Paenibacillus barengoltzii J12</name>
    <dbReference type="NCBI Taxonomy" id="935846"/>
    <lineage>
        <taxon>Bacteria</taxon>
        <taxon>Bacillati</taxon>
        <taxon>Bacillota</taxon>
        <taxon>Bacilli</taxon>
        <taxon>Bacillales</taxon>
        <taxon>Paenibacillaceae</taxon>
        <taxon>Paenibacillus</taxon>
    </lineage>
</organism>
<evidence type="ECO:0000259" key="10">
    <source>
        <dbReference type="Pfam" id="PF25198"/>
    </source>
</evidence>
<evidence type="ECO:0000256" key="2">
    <source>
        <dbReference type="ARBA" id="ARBA00007886"/>
    </source>
</evidence>
<feature type="domain" description="Spore germination protein N-terminal" evidence="10">
    <location>
        <begin position="25"/>
        <end position="202"/>
    </location>
</feature>
<dbReference type="InterPro" id="IPR038501">
    <property type="entry name" value="Spore_GerAC_C_sf"/>
</dbReference>
<comment type="subcellular location">
    <subcellularLocation>
        <location evidence="1">Membrane</location>
        <topology evidence="1">Lipid-anchor</topology>
    </subcellularLocation>
</comment>
<proteinExistence type="inferred from homology"/>
<feature type="chain" id="PRO_5047389246" evidence="8">
    <location>
        <begin position="22"/>
        <end position="407"/>
    </location>
</feature>
<keyword evidence="12" id="KW-1185">Reference proteome</keyword>
<sequence>MNRIRRIVMGLIALPMLSLTAGCWDSAEVNELALELAWGMDAAKDDGVMISAQVILPFRIGSAMGSSGGGGNGREKPYFVVSGSGKDTLDAVQQMQTKLSRQVYRAHRRIIVIGEELARRGLGHVLDTYSRDPNLKLRTDVFIVRGGTARDFLNVAYPLEDIPGIGALKEYDQIGGLKEMSLLNLMIAATRYGNCAALPVIAIGMGEAAQGEEANGASGQPGFRIAGIGIFNDDLQLQGFIDVRDGRWLRWVKGQLHKAVVTAHIPQEEGEISLDLINLGSKIHPIFEGDKIKIQVRLSGQGMIRENNTSLDLTRMHHIALAKEALDKQVEKSVYQTITKVQEKFGVDAFGFGEVIHRKYPSRWRFLKNDWSREFRKAEISVKADLKIRKIGVTGPPLHLKEQDIKK</sequence>
<evidence type="ECO:0000259" key="9">
    <source>
        <dbReference type="Pfam" id="PF05504"/>
    </source>
</evidence>
<evidence type="ECO:0000256" key="3">
    <source>
        <dbReference type="ARBA" id="ARBA00022544"/>
    </source>
</evidence>
<dbReference type="InterPro" id="IPR057336">
    <property type="entry name" value="GerAC_N"/>
</dbReference>
<evidence type="ECO:0000256" key="1">
    <source>
        <dbReference type="ARBA" id="ARBA00004635"/>
    </source>
</evidence>
<keyword evidence="7" id="KW-0449">Lipoprotein</keyword>
<evidence type="ECO:0000313" key="12">
    <source>
        <dbReference type="Proteomes" id="UP000192939"/>
    </source>
</evidence>
<keyword evidence="4 8" id="KW-0732">Signal</keyword>
<dbReference type="Pfam" id="PF05504">
    <property type="entry name" value="Spore_GerAC"/>
    <property type="match status" value="1"/>
</dbReference>
<evidence type="ECO:0000256" key="5">
    <source>
        <dbReference type="ARBA" id="ARBA00023136"/>
    </source>
</evidence>
<keyword evidence="3" id="KW-0309">Germination</keyword>
<dbReference type="Proteomes" id="UP000192939">
    <property type="component" value="Unassembled WGS sequence"/>
</dbReference>
<evidence type="ECO:0000256" key="8">
    <source>
        <dbReference type="SAM" id="SignalP"/>
    </source>
</evidence>
<gene>
    <name evidence="11" type="ORF">SAMN02744124_01574</name>
</gene>